<comment type="caution">
    <text evidence="7">The sequence shown here is derived from an EMBL/GenBank/DDBJ whole genome shotgun (WGS) entry which is preliminary data.</text>
</comment>
<dbReference type="SUPFAM" id="SSF53335">
    <property type="entry name" value="S-adenosyl-L-methionine-dependent methyltransferases"/>
    <property type="match status" value="1"/>
</dbReference>
<dbReference type="InterPro" id="IPR029063">
    <property type="entry name" value="SAM-dependent_MTases_sf"/>
</dbReference>
<dbReference type="CDD" id="cd02440">
    <property type="entry name" value="AdoMet_MTases"/>
    <property type="match status" value="1"/>
</dbReference>
<dbReference type="Pfam" id="PF00891">
    <property type="entry name" value="Methyltransf_2"/>
    <property type="match status" value="1"/>
</dbReference>
<dbReference type="InterPro" id="IPR036388">
    <property type="entry name" value="WH-like_DNA-bd_sf"/>
</dbReference>
<evidence type="ECO:0000256" key="4">
    <source>
        <dbReference type="PIRSR" id="PIRSR005739-1"/>
    </source>
</evidence>
<evidence type="ECO:0000256" key="2">
    <source>
        <dbReference type="ARBA" id="ARBA00022679"/>
    </source>
</evidence>
<accession>A0A9D2HQI3</accession>
<sequence>MRQWTATAFLQASGMFWESFALHAALALDVFTPLAAGPLPIEELARQTGCSRRGLDMLATALCALDLLRRTEDGRCELLPFARQYLCRGEAAYLGYMVGHHRGLVPGWSRLAEAVRTGRDVCDTAPPPTENRECFLMGMRNVANAQASLSVPHIDLGGRQRLLDLGGGTGAYAVRFCREHPELTATVFDLPASRPFAERVLQEEGLTDRIRFVAGDFTRDALPSGFEVAWLSQILHGLHRDTAAEVVRKAGQALTDGGLLLIQEFALDDDRMGPLHPALFSLNMLVGTRDGQAYTQAELTAFMHAAGADEVRVLPLELPQGCRILAGTIRHGR</sequence>
<dbReference type="GO" id="GO:0032259">
    <property type="term" value="P:methylation"/>
    <property type="evidence" value="ECO:0007669"/>
    <property type="project" value="UniProtKB-KW"/>
</dbReference>
<feature type="domain" description="O-methyltransferase dimerisation" evidence="6">
    <location>
        <begin position="12"/>
        <end position="86"/>
    </location>
</feature>
<reference evidence="7" key="1">
    <citation type="journal article" date="2021" name="PeerJ">
        <title>Extensive microbial diversity within the chicken gut microbiome revealed by metagenomics and culture.</title>
        <authorList>
            <person name="Gilroy R."/>
            <person name="Ravi A."/>
            <person name="Getino M."/>
            <person name="Pursley I."/>
            <person name="Horton D.L."/>
            <person name="Alikhan N.F."/>
            <person name="Baker D."/>
            <person name="Gharbi K."/>
            <person name="Hall N."/>
            <person name="Watson M."/>
            <person name="Adriaenssens E.M."/>
            <person name="Foster-Nyarko E."/>
            <person name="Jarju S."/>
            <person name="Secka A."/>
            <person name="Antonio M."/>
            <person name="Oren A."/>
            <person name="Chaudhuri R.R."/>
            <person name="La Ragione R."/>
            <person name="Hildebrand F."/>
            <person name="Pallen M.J."/>
        </authorList>
    </citation>
    <scope>NUCLEOTIDE SEQUENCE</scope>
    <source>
        <strain evidence="7">5032</strain>
    </source>
</reference>
<evidence type="ECO:0000256" key="1">
    <source>
        <dbReference type="ARBA" id="ARBA00022603"/>
    </source>
</evidence>
<feature type="domain" description="O-methyltransferase C-terminal" evidence="5">
    <location>
        <begin position="130"/>
        <end position="307"/>
    </location>
</feature>
<gene>
    <name evidence="7" type="ORF">H9784_09080</name>
</gene>
<dbReference type="GO" id="GO:0008171">
    <property type="term" value="F:O-methyltransferase activity"/>
    <property type="evidence" value="ECO:0007669"/>
    <property type="project" value="InterPro"/>
</dbReference>
<keyword evidence="2" id="KW-0808">Transferase</keyword>
<dbReference type="Gene3D" id="3.40.50.150">
    <property type="entry name" value="Vaccinia Virus protein VP39"/>
    <property type="match status" value="1"/>
</dbReference>
<dbReference type="AlphaFoldDB" id="A0A9D2HQI3"/>
<dbReference type="Gene3D" id="1.10.10.10">
    <property type="entry name" value="Winged helix-like DNA-binding domain superfamily/Winged helix DNA-binding domain"/>
    <property type="match status" value="1"/>
</dbReference>
<evidence type="ECO:0000313" key="7">
    <source>
        <dbReference type="EMBL" id="HJA79698.1"/>
    </source>
</evidence>
<keyword evidence="1 7" id="KW-0489">Methyltransferase</keyword>
<protein>
    <submittedName>
        <fullName evidence="7">Methyltransferase domain-containing protein</fullName>
    </submittedName>
</protein>
<dbReference type="InterPro" id="IPR036390">
    <property type="entry name" value="WH_DNA-bd_sf"/>
</dbReference>
<dbReference type="SUPFAM" id="SSF46785">
    <property type="entry name" value="Winged helix' DNA-binding domain"/>
    <property type="match status" value="1"/>
</dbReference>
<dbReference type="Pfam" id="PF08100">
    <property type="entry name" value="Dimerisation"/>
    <property type="match status" value="1"/>
</dbReference>
<dbReference type="PANTHER" id="PTHR43712">
    <property type="entry name" value="PUTATIVE (AFU_ORTHOLOGUE AFUA_4G14580)-RELATED"/>
    <property type="match status" value="1"/>
</dbReference>
<dbReference type="PANTHER" id="PTHR43712:SF2">
    <property type="entry name" value="O-METHYLTRANSFERASE CICE"/>
    <property type="match status" value="1"/>
</dbReference>
<feature type="active site" description="Proton acceptor" evidence="4">
    <location>
        <position position="236"/>
    </location>
</feature>
<dbReference type="InterPro" id="IPR016461">
    <property type="entry name" value="COMT-like"/>
</dbReference>
<proteinExistence type="predicted"/>
<dbReference type="PROSITE" id="PS51683">
    <property type="entry name" value="SAM_OMT_II"/>
    <property type="match status" value="1"/>
</dbReference>
<dbReference type="EMBL" id="DWZD01000047">
    <property type="protein sequence ID" value="HJA79698.1"/>
    <property type="molecule type" value="Genomic_DNA"/>
</dbReference>
<evidence type="ECO:0000256" key="3">
    <source>
        <dbReference type="ARBA" id="ARBA00022691"/>
    </source>
</evidence>
<evidence type="ECO:0000259" key="6">
    <source>
        <dbReference type="Pfam" id="PF08100"/>
    </source>
</evidence>
<keyword evidence="3" id="KW-0949">S-adenosyl-L-methionine</keyword>
<dbReference type="InterPro" id="IPR012967">
    <property type="entry name" value="COMT_dimerisation"/>
</dbReference>
<name>A0A9D2HQI3_9BACT</name>
<dbReference type="GO" id="GO:0046983">
    <property type="term" value="F:protein dimerization activity"/>
    <property type="evidence" value="ECO:0007669"/>
    <property type="project" value="InterPro"/>
</dbReference>
<evidence type="ECO:0000313" key="8">
    <source>
        <dbReference type="Proteomes" id="UP000823821"/>
    </source>
</evidence>
<evidence type="ECO:0000259" key="5">
    <source>
        <dbReference type="Pfam" id="PF00891"/>
    </source>
</evidence>
<organism evidence="7 8">
    <name type="scientific">Candidatus Desulfovibrio intestinavium</name>
    <dbReference type="NCBI Taxonomy" id="2838534"/>
    <lineage>
        <taxon>Bacteria</taxon>
        <taxon>Pseudomonadati</taxon>
        <taxon>Thermodesulfobacteriota</taxon>
        <taxon>Desulfovibrionia</taxon>
        <taxon>Desulfovibrionales</taxon>
        <taxon>Desulfovibrionaceae</taxon>
        <taxon>Desulfovibrio</taxon>
    </lineage>
</organism>
<reference evidence="7" key="2">
    <citation type="submission" date="2021-04" db="EMBL/GenBank/DDBJ databases">
        <authorList>
            <person name="Gilroy R."/>
        </authorList>
    </citation>
    <scope>NUCLEOTIDE SEQUENCE</scope>
    <source>
        <strain evidence="7">5032</strain>
    </source>
</reference>
<dbReference type="InterPro" id="IPR001077">
    <property type="entry name" value="COMT_C"/>
</dbReference>
<dbReference type="Proteomes" id="UP000823821">
    <property type="component" value="Unassembled WGS sequence"/>
</dbReference>